<feature type="domain" description="DUF7905" evidence="2">
    <location>
        <begin position="245"/>
        <end position="554"/>
    </location>
</feature>
<name>A0A074WJX5_9PEZI</name>
<evidence type="ECO:0000259" key="2">
    <source>
        <dbReference type="Pfam" id="PF25482"/>
    </source>
</evidence>
<proteinExistence type="predicted"/>
<sequence length="584" mass="66976">MPPRHDKPSYQPKNNRSNAPVHVNAGVAAKQRGEDAAGSWKFAKNMTIKDPSRTIQTIGRATNTYITYDNRFEFRFWGAIENVERAKVDLQTNIRQDNPTFQHQKTAVGPPRDVEFEAMGSFLWPSEDYPAPTTGQQHIESLNSIRRENNCVIHYDESRSCFIVKGGVDDVKEALLRIRGLLCKAVVQSSPIMRLYLVQNECQKFVLTDHPLKAVYRAATPITQRMEKTVKSVGAGIRAEDVALNAKRMKGLVVQTLSKVHWHQGHIDMRVHLGTLIMESYEPFENNSKSLLDFKEMIQDSYNFRAKVTEELGDKVLEDTLLQRFLSATDSLSPYDRFTHHLADTEPEYTASIEVDLKDGGGNLLISKRWHQENGSFSASDPEFKRVIKNTGRTRFLEVYMSDTLSNLTWLLDLSALGVPQTSHLPDGMREHSEYYINLIPRKAQARESFCDFESCEHVRRPLAHKRASREKIVWKFEMRAPYAGYEVELAKVFNKVYTPDEIGGREHETTFEERWTVDVKHRQWSSLLSENHELRAGMGAEWKADIQSWFPVESNDTNEKLKGHVELLHALQRVQDIVTGKDL</sequence>
<dbReference type="EMBL" id="KL584712">
    <property type="protein sequence ID" value="KEQ71924.1"/>
    <property type="molecule type" value="Genomic_DNA"/>
</dbReference>
<feature type="region of interest" description="Disordered" evidence="1">
    <location>
        <begin position="1"/>
        <end position="21"/>
    </location>
</feature>
<dbReference type="RefSeq" id="XP_013426308.1">
    <property type="nucleotide sequence ID" value="XM_013570854.1"/>
</dbReference>
<dbReference type="AlphaFoldDB" id="A0A074WJX5"/>
<reference evidence="3 4" key="1">
    <citation type="journal article" date="2014" name="BMC Genomics">
        <title>Genome sequencing of four Aureobasidium pullulans varieties: biotechnological potential, stress tolerance, and description of new species.</title>
        <authorList>
            <person name="Gostin Ar C."/>
            <person name="Ohm R.A."/>
            <person name="Kogej T."/>
            <person name="Sonjak S."/>
            <person name="Turk M."/>
            <person name="Zajc J."/>
            <person name="Zalar P."/>
            <person name="Grube M."/>
            <person name="Sun H."/>
            <person name="Han J."/>
            <person name="Sharma A."/>
            <person name="Chiniquy J."/>
            <person name="Ngan C.Y."/>
            <person name="Lipzen A."/>
            <person name="Barry K."/>
            <person name="Grigoriev I.V."/>
            <person name="Gunde-Cimerman N."/>
        </authorList>
    </citation>
    <scope>NUCLEOTIDE SEQUENCE [LARGE SCALE GENOMIC DNA]</scope>
    <source>
        <strain evidence="3 4">CBS 147.97</strain>
    </source>
</reference>
<evidence type="ECO:0000313" key="4">
    <source>
        <dbReference type="Proteomes" id="UP000027730"/>
    </source>
</evidence>
<keyword evidence="4" id="KW-1185">Reference proteome</keyword>
<dbReference type="InterPro" id="IPR057227">
    <property type="entry name" value="DUF7905"/>
</dbReference>
<evidence type="ECO:0000313" key="3">
    <source>
        <dbReference type="EMBL" id="KEQ71924.1"/>
    </source>
</evidence>
<dbReference type="Proteomes" id="UP000027730">
    <property type="component" value="Unassembled WGS sequence"/>
</dbReference>
<dbReference type="GeneID" id="25413748"/>
<dbReference type="HOGENOM" id="CLU_466893_0_0_1"/>
<protein>
    <recommendedName>
        <fullName evidence="2">DUF7905 domain-containing protein</fullName>
    </recommendedName>
</protein>
<accession>A0A074WJX5</accession>
<dbReference type="STRING" id="1043004.A0A074WJX5"/>
<gene>
    <name evidence="3" type="ORF">M436DRAFT_64734</name>
</gene>
<dbReference type="OrthoDB" id="4739136at2759"/>
<organism evidence="3 4">
    <name type="scientific">Aureobasidium namibiae CBS 147.97</name>
    <dbReference type="NCBI Taxonomy" id="1043004"/>
    <lineage>
        <taxon>Eukaryota</taxon>
        <taxon>Fungi</taxon>
        <taxon>Dikarya</taxon>
        <taxon>Ascomycota</taxon>
        <taxon>Pezizomycotina</taxon>
        <taxon>Dothideomycetes</taxon>
        <taxon>Dothideomycetidae</taxon>
        <taxon>Dothideales</taxon>
        <taxon>Saccotheciaceae</taxon>
        <taxon>Aureobasidium</taxon>
    </lineage>
</organism>
<evidence type="ECO:0000256" key="1">
    <source>
        <dbReference type="SAM" id="MobiDB-lite"/>
    </source>
</evidence>
<dbReference type="Pfam" id="PF25482">
    <property type="entry name" value="DUF7905"/>
    <property type="match status" value="1"/>
</dbReference>